<evidence type="ECO:0000256" key="1">
    <source>
        <dbReference type="SAM" id="Coils"/>
    </source>
</evidence>
<evidence type="ECO:0000313" key="3">
    <source>
        <dbReference type="Proteomes" id="UP000298030"/>
    </source>
</evidence>
<dbReference type="AlphaFoldDB" id="A0A4Y7TSI7"/>
<keyword evidence="3" id="KW-1185">Reference proteome</keyword>
<gene>
    <name evidence="2" type="ORF">FA13DRAFT_889331</name>
</gene>
<accession>A0A4Y7TSI7</accession>
<sequence>MILDHELPAGIQVGARKSQVMEPVADTKHTCSAGSESASHSFSKATQSLIDASSCISDTTLHHQEVAKRVRELENEIRALKSCHNAATATCRLPVEILSRVFLFFAFSEPKPSPFTSGATKPYHWIPATHVCGHWRSTAIACATLWAYLDFEQSPDLLKLMLERSKGAPLDVFLRLRVVPQTSFVTPAESLPQIGRIRSLQFAAVGMSQESVDIPVEMVGLLQDWTTGAATLQELDLIIRGGIPYSSLPKGFLLGGAPTLHTLKYYGNKIEWGSLPFGPNLVNLQLTAFLEPPLPRKHSSTLSRRCPFSKPLNFIVSCIFQPPVCSWPSNRLKLSPWVSPPSARW</sequence>
<name>A0A4Y7TSI7_COPMI</name>
<reference evidence="2 3" key="1">
    <citation type="journal article" date="2019" name="Nat. Ecol. Evol.">
        <title>Megaphylogeny resolves global patterns of mushroom evolution.</title>
        <authorList>
            <person name="Varga T."/>
            <person name="Krizsan K."/>
            <person name="Foldi C."/>
            <person name="Dima B."/>
            <person name="Sanchez-Garcia M."/>
            <person name="Sanchez-Ramirez S."/>
            <person name="Szollosi G.J."/>
            <person name="Szarkandi J.G."/>
            <person name="Papp V."/>
            <person name="Albert L."/>
            <person name="Andreopoulos W."/>
            <person name="Angelini C."/>
            <person name="Antonin V."/>
            <person name="Barry K.W."/>
            <person name="Bougher N.L."/>
            <person name="Buchanan P."/>
            <person name="Buyck B."/>
            <person name="Bense V."/>
            <person name="Catcheside P."/>
            <person name="Chovatia M."/>
            <person name="Cooper J."/>
            <person name="Damon W."/>
            <person name="Desjardin D."/>
            <person name="Finy P."/>
            <person name="Geml J."/>
            <person name="Haridas S."/>
            <person name="Hughes K."/>
            <person name="Justo A."/>
            <person name="Karasinski D."/>
            <person name="Kautmanova I."/>
            <person name="Kiss B."/>
            <person name="Kocsube S."/>
            <person name="Kotiranta H."/>
            <person name="LaButti K.M."/>
            <person name="Lechner B.E."/>
            <person name="Liimatainen K."/>
            <person name="Lipzen A."/>
            <person name="Lukacs Z."/>
            <person name="Mihaltcheva S."/>
            <person name="Morgado L.N."/>
            <person name="Niskanen T."/>
            <person name="Noordeloos M.E."/>
            <person name="Ohm R.A."/>
            <person name="Ortiz-Santana B."/>
            <person name="Ovrebo C."/>
            <person name="Racz N."/>
            <person name="Riley R."/>
            <person name="Savchenko A."/>
            <person name="Shiryaev A."/>
            <person name="Soop K."/>
            <person name="Spirin V."/>
            <person name="Szebenyi C."/>
            <person name="Tomsovsky M."/>
            <person name="Tulloss R.E."/>
            <person name="Uehling J."/>
            <person name="Grigoriev I.V."/>
            <person name="Vagvolgyi C."/>
            <person name="Papp T."/>
            <person name="Martin F.M."/>
            <person name="Miettinen O."/>
            <person name="Hibbett D.S."/>
            <person name="Nagy L.G."/>
        </authorList>
    </citation>
    <scope>NUCLEOTIDE SEQUENCE [LARGE SCALE GENOMIC DNA]</scope>
    <source>
        <strain evidence="2 3">FP101781</strain>
    </source>
</reference>
<dbReference type="Proteomes" id="UP000298030">
    <property type="component" value="Unassembled WGS sequence"/>
</dbReference>
<protein>
    <submittedName>
        <fullName evidence="2">Uncharacterized protein</fullName>
    </submittedName>
</protein>
<dbReference type="OrthoDB" id="3071364at2759"/>
<organism evidence="2 3">
    <name type="scientific">Coprinellus micaceus</name>
    <name type="common">Glistening ink-cap mushroom</name>
    <name type="synonym">Coprinus micaceus</name>
    <dbReference type="NCBI Taxonomy" id="71717"/>
    <lineage>
        <taxon>Eukaryota</taxon>
        <taxon>Fungi</taxon>
        <taxon>Dikarya</taxon>
        <taxon>Basidiomycota</taxon>
        <taxon>Agaricomycotina</taxon>
        <taxon>Agaricomycetes</taxon>
        <taxon>Agaricomycetidae</taxon>
        <taxon>Agaricales</taxon>
        <taxon>Agaricineae</taxon>
        <taxon>Psathyrellaceae</taxon>
        <taxon>Coprinellus</taxon>
    </lineage>
</organism>
<dbReference type="STRING" id="71717.A0A4Y7TSI7"/>
<comment type="caution">
    <text evidence="2">The sequence shown here is derived from an EMBL/GenBank/DDBJ whole genome shotgun (WGS) entry which is preliminary data.</text>
</comment>
<feature type="coiled-coil region" evidence="1">
    <location>
        <begin position="63"/>
        <end position="90"/>
    </location>
</feature>
<keyword evidence="1" id="KW-0175">Coiled coil</keyword>
<proteinExistence type="predicted"/>
<evidence type="ECO:0000313" key="2">
    <source>
        <dbReference type="EMBL" id="TEB37126.1"/>
    </source>
</evidence>
<dbReference type="EMBL" id="QPFP01000004">
    <property type="protein sequence ID" value="TEB37126.1"/>
    <property type="molecule type" value="Genomic_DNA"/>
</dbReference>